<keyword evidence="7" id="KW-1185">Reference proteome</keyword>
<dbReference type="InterPro" id="IPR002110">
    <property type="entry name" value="Ankyrin_rpt"/>
</dbReference>
<dbReference type="eggNOG" id="COG3177">
    <property type="taxonomic scope" value="Bacteria"/>
</dbReference>
<evidence type="ECO:0000259" key="5">
    <source>
        <dbReference type="PROSITE" id="PS51459"/>
    </source>
</evidence>
<evidence type="ECO:0000256" key="3">
    <source>
        <dbReference type="PROSITE-ProRule" id="PRU00023"/>
    </source>
</evidence>
<dbReference type="Gene3D" id="1.25.40.20">
    <property type="entry name" value="Ankyrin repeat-containing domain"/>
    <property type="match status" value="3"/>
</dbReference>
<dbReference type="InterPro" id="IPR000595">
    <property type="entry name" value="cNMP-bd_dom"/>
</dbReference>
<dbReference type="PANTHER" id="PTHR24198">
    <property type="entry name" value="ANKYRIN REPEAT AND PROTEIN KINASE DOMAIN-CONTAINING PROTEIN"/>
    <property type="match status" value="1"/>
</dbReference>
<keyword evidence="1" id="KW-0677">Repeat</keyword>
<dbReference type="PANTHER" id="PTHR24198:SF165">
    <property type="entry name" value="ANKYRIN REPEAT-CONTAINING PROTEIN-RELATED"/>
    <property type="match status" value="1"/>
</dbReference>
<sequence length="931" mass="103530">MPQLPGLSFLKSYPKEELWRLFVDGSFWAKQEGWRGYESREAGSINAALESLCSSALDVEDDFELTVDFIKSIHRKCSRNVKGLEEIAPGEVRAGQVVYFAVPTERASIKGIEEFLGLGFLAEGRAAFNFIERTPSNPGPIPDRYIMNIPADRISEIAAETYKEMHKRGFNIASVGFHAPRQNEEAYLEAITESYNREIKAAQTIDEKIFVIAKHIRQYEVLHPFMDANGRTFANNLLNILLMQHGLPPATFYEPNVFDLYSAEELVEVIKEGMSNTLTIINSKEGDISLYGYRSSTADREQYIANLNSPSLRLIQQDIAPATPGQLTEAQTLVSSSFQESHPLHHAAIYRHEAGELEQLITENPEQINLRIEQGAPPVYVGKTPLHLAIMMRNSSMLERLIYDHHVDLSVQDYSAKTVLHYAAESGDIELFKKVLHAVSLREDAVSILNSKDYQGKTPLHYAAESNDPRIAAILANTKQIQMNELDINGNSALTLAYKANKLETFYDLLTPEAAISEELIREIVQRKDHEAFERIVETVPSILKDVKAFESAIMLANISIVEKFLNNGIDVNIVIDKGGATGLMRALQQGNADMVRYLLEKGASTTLISSVYGSCIDYLCFGFAANRNSLAAILLEADSDLANRPCKNNIPPIFRVLANFDFGVGRMLLDREARGIDHLDDKGKNVLHYAMFSNDLSLINDLIQRNPGMLHQRNSDGQNPFHFALSGRSVRSLSETEAIQLSEIVINAKVDLNAKDSNGRTILDWALEYNYCQLSAKLMQAGAQTNTVALEEFLKNTIVNDPTAFTAQLMGQLSRDPLAAMGQLNDLYLSIVNNKVEIARPPKSQSSSLFGISFSFFKPSAQVSAQDTVLSLIKQLYNRMHTHAQARADRHVAPAEAKSAYLELTRNHAISNEVRAPATSAASSVRAGRS</sequence>
<dbReference type="Proteomes" id="UP000044071">
    <property type="component" value="Unassembled WGS sequence"/>
</dbReference>
<dbReference type="InterPro" id="IPR036597">
    <property type="entry name" value="Fido-like_dom_sf"/>
</dbReference>
<evidence type="ECO:0000256" key="2">
    <source>
        <dbReference type="ARBA" id="ARBA00023043"/>
    </source>
</evidence>
<gene>
    <name evidence="6" type="primary">ankX_10</name>
    <name evidence="6" type="ORF">BN59_03553</name>
</gene>
<dbReference type="Pfam" id="PF00023">
    <property type="entry name" value="Ank"/>
    <property type="match status" value="1"/>
</dbReference>
<name>A0A078KXT4_9GAMM</name>
<dbReference type="PROSITE" id="PS50297">
    <property type="entry name" value="ANK_REP_REGION"/>
    <property type="match status" value="2"/>
</dbReference>
<evidence type="ECO:0000259" key="4">
    <source>
        <dbReference type="PROSITE" id="PS50042"/>
    </source>
</evidence>
<dbReference type="SMART" id="SM00248">
    <property type="entry name" value="ANK"/>
    <property type="match status" value="10"/>
</dbReference>
<evidence type="ECO:0000313" key="6">
    <source>
        <dbReference type="EMBL" id="CDZ79235.1"/>
    </source>
</evidence>
<evidence type="ECO:0000313" key="7">
    <source>
        <dbReference type="Proteomes" id="UP000044071"/>
    </source>
</evidence>
<feature type="domain" description="Fido" evidence="5">
    <location>
        <begin position="157"/>
        <end position="283"/>
    </location>
</feature>
<feature type="repeat" description="ANK" evidence="3">
    <location>
        <begin position="579"/>
        <end position="611"/>
    </location>
</feature>
<keyword evidence="6" id="KW-0808">Transferase</keyword>
<feature type="repeat" description="ANK" evidence="3">
    <location>
        <begin position="381"/>
        <end position="414"/>
    </location>
</feature>
<dbReference type="InterPro" id="IPR054037">
    <property type="entry name" value="AnkX_ins"/>
</dbReference>
<dbReference type="eggNOG" id="COG0666">
    <property type="taxonomic scope" value="Bacteria"/>
</dbReference>
<dbReference type="SUPFAM" id="SSF48403">
    <property type="entry name" value="Ankyrin repeat"/>
    <property type="match status" value="2"/>
</dbReference>
<dbReference type="SUPFAM" id="SSF140931">
    <property type="entry name" value="Fic-like"/>
    <property type="match status" value="1"/>
</dbReference>
<dbReference type="GO" id="GO:0044605">
    <property type="term" value="F:phosphocholine transferase activity"/>
    <property type="evidence" value="ECO:0007669"/>
    <property type="project" value="InterPro"/>
</dbReference>
<dbReference type="InterPro" id="IPR003812">
    <property type="entry name" value="Fido"/>
</dbReference>
<dbReference type="InterPro" id="IPR036770">
    <property type="entry name" value="Ankyrin_rpt-contain_sf"/>
</dbReference>
<dbReference type="NCBIfam" id="NF043028">
    <property type="entry name" value="T4SS_AnkX"/>
    <property type="match status" value="1"/>
</dbReference>
<dbReference type="EMBL" id="CCSB01000004">
    <property type="protein sequence ID" value="CDZ79235.1"/>
    <property type="molecule type" value="Genomic_DNA"/>
</dbReference>
<dbReference type="Pfam" id="PF22170">
    <property type="entry name" value="AnkX_ins"/>
    <property type="match status" value="1"/>
</dbReference>
<dbReference type="PROSITE" id="PS50088">
    <property type="entry name" value="ANK_REPEAT"/>
    <property type="match status" value="3"/>
</dbReference>
<dbReference type="PROSITE" id="PS50042">
    <property type="entry name" value="CNMP_BINDING_3"/>
    <property type="match status" value="1"/>
</dbReference>
<reference evidence="6 7" key="1">
    <citation type="submission" date="2014-06" db="EMBL/GenBank/DDBJ databases">
        <authorList>
            <person name="Urmite Genomes Urmite Genomes"/>
        </authorList>
    </citation>
    <scope>NUCLEOTIDE SEQUENCE [LARGE SCALE GENOMIC DNA]</scope>
</reference>
<dbReference type="Gene3D" id="1.10.3290.10">
    <property type="entry name" value="Fido-like domain"/>
    <property type="match status" value="1"/>
</dbReference>
<dbReference type="AlphaFoldDB" id="A0A078KXT4"/>
<keyword evidence="2 3" id="KW-0040">ANK repeat</keyword>
<protein>
    <submittedName>
        <fullName evidence="6">Phosphocholine transferase AnkX</fullName>
    </submittedName>
</protein>
<proteinExistence type="predicted"/>
<dbReference type="STRING" id="1034943.BN59_03553"/>
<organism evidence="6 7">
    <name type="scientific">Legionella massiliensis</name>
    <dbReference type="NCBI Taxonomy" id="1034943"/>
    <lineage>
        <taxon>Bacteria</taxon>
        <taxon>Pseudomonadati</taxon>
        <taxon>Pseudomonadota</taxon>
        <taxon>Gammaproteobacteria</taxon>
        <taxon>Legionellales</taxon>
        <taxon>Legionellaceae</taxon>
        <taxon>Legionella</taxon>
    </lineage>
</organism>
<accession>A0A078KXT4</accession>
<evidence type="ECO:0000256" key="1">
    <source>
        <dbReference type="ARBA" id="ARBA00022737"/>
    </source>
</evidence>
<dbReference type="PROSITE" id="PS51459">
    <property type="entry name" value="FIDO"/>
    <property type="match status" value="1"/>
</dbReference>
<feature type="repeat" description="ANK" evidence="3">
    <location>
        <begin position="455"/>
        <end position="475"/>
    </location>
</feature>
<dbReference type="RefSeq" id="WP_052403359.1">
    <property type="nucleotide sequence ID" value="NZ_CCVW01000004.1"/>
</dbReference>
<dbReference type="Pfam" id="PF12796">
    <property type="entry name" value="Ank_2"/>
    <property type="match status" value="3"/>
</dbReference>
<feature type="domain" description="Cyclic nucleotide-binding" evidence="4">
    <location>
        <begin position="422"/>
        <end position="478"/>
    </location>
</feature>
<dbReference type="InterPro" id="IPR050016">
    <property type="entry name" value="T4SS_AnkX"/>
</dbReference>